<comment type="caution">
    <text evidence="1">The sequence shown here is derived from an EMBL/GenBank/DDBJ whole genome shotgun (WGS) entry which is preliminary data.</text>
</comment>
<feature type="non-terminal residue" evidence="1">
    <location>
        <position position="1"/>
    </location>
</feature>
<sequence length="105" mass="11763">KDAIEANRKEILCWCFYAKRFKSMVKDFMINDGIEYANDLSETEVSAISTLSIPLSHTSNSFDVIGENVKYLLETETKVSTSSASLPETKLLSTSLENFSKAEIQ</sequence>
<dbReference type="OrthoDB" id="2429378at2759"/>
<keyword evidence="2" id="KW-1185">Reference proteome</keyword>
<proteinExistence type="predicted"/>
<gene>
    <name evidence="1" type="ORF">AMORRO_LOCUS17828</name>
</gene>
<dbReference type="AlphaFoldDB" id="A0A9N9NZ51"/>
<feature type="non-terminal residue" evidence="1">
    <location>
        <position position="105"/>
    </location>
</feature>
<accession>A0A9N9NZ51</accession>
<dbReference type="EMBL" id="CAJVPV010057719">
    <property type="protein sequence ID" value="CAG8787141.1"/>
    <property type="molecule type" value="Genomic_DNA"/>
</dbReference>
<evidence type="ECO:0000313" key="2">
    <source>
        <dbReference type="Proteomes" id="UP000789342"/>
    </source>
</evidence>
<protein>
    <submittedName>
        <fullName evidence="1">13377_t:CDS:1</fullName>
    </submittedName>
</protein>
<organism evidence="1 2">
    <name type="scientific">Acaulospora morrowiae</name>
    <dbReference type="NCBI Taxonomy" id="94023"/>
    <lineage>
        <taxon>Eukaryota</taxon>
        <taxon>Fungi</taxon>
        <taxon>Fungi incertae sedis</taxon>
        <taxon>Mucoromycota</taxon>
        <taxon>Glomeromycotina</taxon>
        <taxon>Glomeromycetes</taxon>
        <taxon>Diversisporales</taxon>
        <taxon>Acaulosporaceae</taxon>
        <taxon>Acaulospora</taxon>
    </lineage>
</organism>
<name>A0A9N9NZ51_9GLOM</name>
<reference evidence="1" key="1">
    <citation type="submission" date="2021-06" db="EMBL/GenBank/DDBJ databases">
        <authorList>
            <person name="Kallberg Y."/>
            <person name="Tangrot J."/>
            <person name="Rosling A."/>
        </authorList>
    </citation>
    <scope>NUCLEOTIDE SEQUENCE</scope>
    <source>
        <strain evidence="1">CL551</strain>
    </source>
</reference>
<evidence type="ECO:0000313" key="1">
    <source>
        <dbReference type="EMBL" id="CAG8787141.1"/>
    </source>
</evidence>
<dbReference type="Proteomes" id="UP000789342">
    <property type="component" value="Unassembled WGS sequence"/>
</dbReference>